<dbReference type="STRING" id="1454003.AW10_02047"/>
<evidence type="ECO:0000313" key="1">
    <source>
        <dbReference type="EMBL" id="EXI80078.1"/>
    </source>
</evidence>
<dbReference type="EMBL" id="JEMX01000042">
    <property type="protein sequence ID" value="EXI80078.1"/>
    <property type="molecule type" value="Genomic_DNA"/>
</dbReference>
<dbReference type="GO" id="GO:0003729">
    <property type="term" value="F:mRNA binding"/>
    <property type="evidence" value="ECO:0007669"/>
    <property type="project" value="InterPro"/>
</dbReference>
<accession>A0A011NBQ0</accession>
<dbReference type="SUPFAM" id="SSF54786">
    <property type="entry name" value="YcfA/nrd intein domain"/>
    <property type="match status" value="1"/>
</dbReference>
<dbReference type="Pfam" id="PF07927">
    <property type="entry name" value="HicA_toxin"/>
    <property type="match status" value="1"/>
</dbReference>
<protein>
    <recommendedName>
        <fullName evidence="3">Type II toxin-antitoxin system HicA family toxin</fullName>
    </recommendedName>
</protein>
<comment type="caution">
    <text evidence="1">The sequence shown here is derived from an EMBL/GenBank/DDBJ whole genome shotgun (WGS) entry which is preliminary data.</text>
</comment>
<name>A0A011NBQ0_9PROT</name>
<reference evidence="1 2" key="1">
    <citation type="submission" date="2014-02" db="EMBL/GenBank/DDBJ databases">
        <title>Expanding our view of genomic diversity in Candidatus Accumulibacter clades.</title>
        <authorList>
            <person name="Skennerton C.T."/>
            <person name="Barr J.J."/>
            <person name="Slater F.R."/>
            <person name="Bond P.L."/>
            <person name="Tyson G.W."/>
        </authorList>
    </citation>
    <scope>NUCLEOTIDE SEQUENCE [LARGE SCALE GENOMIC DNA]</scope>
    <source>
        <strain evidence="2">BA-92</strain>
    </source>
</reference>
<dbReference type="InterPro" id="IPR012933">
    <property type="entry name" value="HicA_mRNA_interferase"/>
</dbReference>
<dbReference type="AlphaFoldDB" id="A0A011NBQ0"/>
<proteinExistence type="predicted"/>
<dbReference type="Proteomes" id="UP000021816">
    <property type="component" value="Unassembled WGS sequence"/>
</dbReference>
<evidence type="ECO:0008006" key="3">
    <source>
        <dbReference type="Google" id="ProtNLM"/>
    </source>
</evidence>
<sequence length="90" mass="9962">MSKKDKLLLRLIGPPAPKDFPWSDLLTVMGHCGFVHRCSGGSHFTFEHHSGFRFTVSRTHPGGILKAYQVRDVLEALTMVGALNGEERNG</sequence>
<gene>
    <name evidence="1" type="ORF">AW10_02047</name>
</gene>
<evidence type="ECO:0000313" key="2">
    <source>
        <dbReference type="Proteomes" id="UP000021816"/>
    </source>
</evidence>
<organism evidence="1 2">
    <name type="scientific">Candidatus Accumulibacter appositus</name>
    <dbReference type="NCBI Taxonomy" id="1454003"/>
    <lineage>
        <taxon>Bacteria</taxon>
        <taxon>Pseudomonadati</taxon>
        <taxon>Pseudomonadota</taxon>
        <taxon>Betaproteobacteria</taxon>
        <taxon>Candidatus Accumulibacter</taxon>
    </lineage>
</organism>